<dbReference type="Proteomes" id="UP000278807">
    <property type="component" value="Unassembled WGS sequence"/>
</dbReference>
<dbReference type="AlphaFoldDB" id="A0A0R3TKF0"/>
<reference evidence="1 2" key="2">
    <citation type="submission" date="2018-11" db="EMBL/GenBank/DDBJ databases">
        <authorList>
            <consortium name="Pathogen Informatics"/>
        </authorList>
    </citation>
    <scope>NUCLEOTIDE SEQUENCE [LARGE SCALE GENOMIC DNA]</scope>
</reference>
<evidence type="ECO:0000313" key="2">
    <source>
        <dbReference type="Proteomes" id="UP000278807"/>
    </source>
</evidence>
<organism evidence="3">
    <name type="scientific">Rodentolepis nana</name>
    <name type="common">Dwarf tapeworm</name>
    <name type="synonym">Hymenolepis nana</name>
    <dbReference type="NCBI Taxonomy" id="102285"/>
    <lineage>
        <taxon>Eukaryota</taxon>
        <taxon>Metazoa</taxon>
        <taxon>Spiralia</taxon>
        <taxon>Lophotrochozoa</taxon>
        <taxon>Platyhelminthes</taxon>
        <taxon>Cestoda</taxon>
        <taxon>Eucestoda</taxon>
        <taxon>Cyclophyllidea</taxon>
        <taxon>Hymenolepididae</taxon>
        <taxon>Rodentolepis</taxon>
    </lineage>
</organism>
<evidence type="ECO:0000313" key="3">
    <source>
        <dbReference type="WBParaSite" id="HNAJ_0000764501-mRNA-1"/>
    </source>
</evidence>
<protein>
    <submittedName>
        <fullName evidence="1 3">Uncharacterized protein</fullName>
    </submittedName>
</protein>
<reference evidence="3" key="1">
    <citation type="submission" date="2017-02" db="UniProtKB">
        <authorList>
            <consortium name="WormBaseParasite"/>
        </authorList>
    </citation>
    <scope>IDENTIFICATION</scope>
</reference>
<proteinExistence type="predicted"/>
<dbReference type="WBParaSite" id="HNAJ_0000764501-mRNA-1">
    <property type="protein sequence ID" value="HNAJ_0000764501-mRNA-1"/>
    <property type="gene ID" value="HNAJ_0000764501"/>
</dbReference>
<dbReference type="STRING" id="102285.A0A0R3TKF0"/>
<name>A0A0R3TKF0_RODNA</name>
<keyword evidence="2" id="KW-1185">Reference proteome</keyword>
<accession>A0A0R3TKF0</accession>
<dbReference type="EMBL" id="UZAE01012094">
    <property type="protein sequence ID" value="VDO03501.1"/>
    <property type="molecule type" value="Genomic_DNA"/>
</dbReference>
<gene>
    <name evidence="1" type="ORF">HNAJ_LOCUS7641</name>
</gene>
<evidence type="ECO:0000313" key="1">
    <source>
        <dbReference type="EMBL" id="VDO03501.1"/>
    </source>
</evidence>
<sequence>MGIRRADDKWCDLSGKEDDYSATNIRLVLERPDCISASDNQGSDLAQPAEDHHFPESQYIESLSIREQHSLQASTNIARERQIHAVLKSDMIIFTSF</sequence>